<feature type="domain" description="Tf2-1-like SH3-like" evidence="1">
    <location>
        <begin position="38"/>
        <end position="94"/>
    </location>
</feature>
<gene>
    <name evidence="2" type="ORF">CK203_025288</name>
</gene>
<dbReference type="Pfam" id="PF24626">
    <property type="entry name" value="SH3_Tf2-1"/>
    <property type="match status" value="1"/>
</dbReference>
<dbReference type="EMBL" id="QGNW01000072">
    <property type="protein sequence ID" value="RVX02139.1"/>
    <property type="molecule type" value="Genomic_DNA"/>
</dbReference>
<protein>
    <recommendedName>
        <fullName evidence="1">Tf2-1-like SH3-like domain-containing protein</fullName>
    </recommendedName>
</protein>
<evidence type="ECO:0000259" key="1">
    <source>
        <dbReference type="Pfam" id="PF24626"/>
    </source>
</evidence>
<comment type="caution">
    <text evidence="2">The sequence shown here is derived from an EMBL/GenBank/DDBJ whole genome shotgun (WGS) entry which is preliminary data.</text>
</comment>
<evidence type="ECO:0000313" key="2">
    <source>
        <dbReference type="EMBL" id="RVX02139.1"/>
    </source>
</evidence>
<dbReference type="AlphaFoldDB" id="A0A438IZM0"/>
<dbReference type="InterPro" id="IPR056924">
    <property type="entry name" value="SH3_Tf2-1"/>
</dbReference>
<accession>A0A438IZM0</accession>
<dbReference type="Proteomes" id="UP000288805">
    <property type="component" value="Unassembled WGS sequence"/>
</dbReference>
<reference evidence="2 3" key="1">
    <citation type="journal article" date="2018" name="PLoS Genet.">
        <title>Population sequencing reveals clonal diversity and ancestral inbreeding in the grapevine cultivar Chardonnay.</title>
        <authorList>
            <person name="Roach M.J."/>
            <person name="Johnson D.L."/>
            <person name="Bohlmann J."/>
            <person name="van Vuuren H.J."/>
            <person name="Jones S.J."/>
            <person name="Pretorius I.S."/>
            <person name="Schmidt S.A."/>
            <person name="Borneman A.R."/>
        </authorList>
    </citation>
    <scope>NUCLEOTIDE SEQUENCE [LARGE SCALE GENOMIC DNA]</scope>
    <source>
        <strain evidence="3">cv. Chardonnay</strain>
        <tissue evidence="2">Leaf</tissue>
    </source>
</reference>
<name>A0A438IZM0_VITVI</name>
<proteinExistence type="predicted"/>
<sequence length="94" mass="10858">MKPPKHALDLVQLPRTLGMSTIAEHMDEKVQAMQAKTKKSKKRFPAGTYNKLKPKKYGSFQVLRKINDNAYEIDLPEDMGISKTFNISDLYEYH</sequence>
<evidence type="ECO:0000313" key="3">
    <source>
        <dbReference type="Proteomes" id="UP000288805"/>
    </source>
</evidence>
<organism evidence="2 3">
    <name type="scientific">Vitis vinifera</name>
    <name type="common">Grape</name>
    <dbReference type="NCBI Taxonomy" id="29760"/>
    <lineage>
        <taxon>Eukaryota</taxon>
        <taxon>Viridiplantae</taxon>
        <taxon>Streptophyta</taxon>
        <taxon>Embryophyta</taxon>
        <taxon>Tracheophyta</taxon>
        <taxon>Spermatophyta</taxon>
        <taxon>Magnoliopsida</taxon>
        <taxon>eudicotyledons</taxon>
        <taxon>Gunneridae</taxon>
        <taxon>Pentapetalae</taxon>
        <taxon>rosids</taxon>
        <taxon>Vitales</taxon>
        <taxon>Vitaceae</taxon>
        <taxon>Viteae</taxon>
        <taxon>Vitis</taxon>
    </lineage>
</organism>